<organism evidence="1 2">
    <name type="scientific">Pseudonocardia acidicola</name>
    <dbReference type="NCBI Taxonomy" id="2724939"/>
    <lineage>
        <taxon>Bacteria</taxon>
        <taxon>Bacillati</taxon>
        <taxon>Actinomycetota</taxon>
        <taxon>Actinomycetes</taxon>
        <taxon>Pseudonocardiales</taxon>
        <taxon>Pseudonocardiaceae</taxon>
        <taxon>Pseudonocardia</taxon>
    </lineage>
</organism>
<proteinExistence type="predicted"/>
<dbReference type="EMBL" id="JAAXLA010000001">
    <property type="protein sequence ID" value="NMH95763.1"/>
    <property type="molecule type" value="Genomic_DNA"/>
</dbReference>
<gene>
    <name evidence="1" type="ORF">HF526_00250</name>
</gene>
<protein>
    <submittedName>
        <fullName evidence="1">Uncharacterized protein</fullName>
    </submittedName>
</protein>
<accession>A0ABX1S5N1</accession>
<keyword evidence="2" id="KW-1185">Reference proteome</keyword>
<dbReference type="RefSeq" id="WP_169379142.1">
    <property type="nucleotide sequence ID" value="NZ_JAAXLA010000001.1"/>
</dbReference>
<reference evidence="1 2" key="1">
    <citation type="submission" date="2020-04" db="EMBL/GenBank/DDBJ databases">
        <authorList>
            <person name="Klaysubun C."/>
            <person name="Duangmal K."/>
            <person name="Lipun K."/>
        </authorList>
    </citation>
    <scope>NUCLEOTIDE SEQUENCE [LARGE SCALE GENOMIC DNA]</scope>
    <source>
        <strain evidence="1 2">K10HN5</strain>
    </source>
</reference>
<name>A0ABX1S5N1_9PSEU</name>
<dbReference type="Proteomes" id="UP000820669">
    <property type="component" value="Unassembled WGS sequence"/>
</dbReference>
<evidence type="ECO:0000313" key="1">
    <source>
        <dbReference type="EMBL" id="NMH95763.1"/>
    </source>
</evidence>
<comment type="caution">
    <text evidence="1">The sequence shown here is derived from an EMBL/GenBank/DDBJ whole genome shotgun (WGS) entry which is preliminary data.</text>
</comment>
<sequence length="57" mass="6529">MGTPTKSAVDLERDLLVRALEEAYESIRLLPGVDPNGPAMTWFAEHMWEAYHRERGD</sequence>
<evidence type="ECO:0000313" key="2">
    <source>
        <dbReference type="Proteomes" id="UP000820669"/>
    </source>
</evidence>